<evidence type="ECO:0000313" key="5">
    <source>
        <dbReference type="EMBL" id="MBR0683715.1"/>
    </source>
</evidence>
<dbReference type="SUPFAM" id="SSF46785">
    <property type="entry name" value="Winged helix' DNA-binding domain"/>
    <property type="match status" value="1"/>
</dbReference>
<gene>
    <name evidence="5" type="ORF">GXW74_24775</name>
</gene>
<dbReference type="PANTHER" id="PTHR43537:SF20">
    <property type="entry name" value="HTH-TYPE TRANSCRIPTIONAL REPRESSOR GLAR"/>
    <property type="match status" value="1"/>
</dbReference>
<dbReference type="PANTHER" id="PTHR43537">
    <property type="entry name" value="TRANSCRIPTIONAL REGULATOR, GNTR FAMILY"/>
    <property type="match status" value="1"/>
</dbReference>
<dbReference type="InterPro" id="IPR036390">
    <property type="entry name" value="WH_DNA-bd_sf"/>
</dbReference>
<dbReference type="GO" id="GO:0003677">
    <property type="term" value="F:DNA binding"/>
    <property type="evidence" value="ECO:0007669"/>
    <property type="project" value="UniProtKB-KW"/>
</dbReference>
<sequence>MTDAGFSGEVASERAWRLIRADILRGALTPGQKLRLEGLRESYGVGVGTLRESLSRLITERLVVAEGQRGFEVAPFSAKELRELAQLRLLLEGHALEHALRAGDVEWEARVVAAHHKLSQMEDRLHAGDGKALEPWRRFDSEFHRTLISACGSRALMAAHGTVFDRYLRYQNLALGFRGDIAVREHRALRDAAIRRDAAAAREILSAHILGGVEHALAGGTL</sequence>
<feature type="domain" description="HTH gntR-type" evidence="4">
    <location>
        <begin position="9"/>
        <end position="76"/>
    </location>
</feature>
<evidence type="ECO:0000256" key="3">
    <source>
        <dbReference type="ARBA" id="ARBA00023163"/>
    </source>
</evidence>
<evidence type="ECO:0000259" key="4">
    <source>
        <dbReference type="PROSITE" id="PS50949"/>
    </source>
</evidence>
<dbReference type="Pfam" id="PF00392">
    <property type="entry name" value="GntR"/>
    <property type="match status" value="1"/>
</dbReference>
<keyword evidence="2" id="KW-0238">DNA-binding</keyword>
<keyword evidence="1" id="KW-0805">Transcription regulation</keyword>
<dbReference type="InterPro" id="IPR036388">
    <property type="entry name" value="WH-like_DNA-bd_sf"/>
</dbReference>
<dbReference type="PROSITE" id="PS50949">
    <property type="entry name" value="HTH_GNTR"/>
    <property type="match status" value="1"/>
</dbReference>
<evidence type="ECO:0000256" key="2">
    <source>
        <dbReference type="ARBA" id="ARBA00023125"/>
    </source>
</evidence>
<dbReference type="Gene3D" id="1.20.120.530">
    <property type="entry name" value="GntR ligand-binding domain-like"/>
    <property type="match status" value="1"/>
</dbReference>
<dbReference type="Gene3D" id="1.10.10.10">
    <property type="entry name" value="Winged helix-like DNA-binding domain superfamily/Winged helix DNA-binding domain"/>
    <property type="match status" value="1"/>
</dbReference>
<dbReference type="RefSeq" id="WP_211849279.1">
    <property type="nucleotide sequence ID" value="NZ_JAAEDL010000039.1"/>
</dbReference>
<dbReference type="InterPro" id="IPR011711">
    <property type="entry name" value="GntR_C"/>
</dbReference>
<dbReference type="AlphaFoldDB" id="A0A9X9XJ29"/>
<reference evidence="5" key="2">
    <citation type="journal article" date="2021" name="Syst. Appl. Microbiol.">
        <title>Roseomonas hellenica sp. nov., isolated from roots of wild-growing Alkanna tinctoria.</title>
        <authorList>
            <person name="Rat A."/>
            <person name="Naranjo H.D."/>
            <person name="Lebbe L."/>
            <person name="Cnockaert M."/>
            <person name="Krigas N."/>
            <person name="Grigoriadou K."/>
            <person name="Maloupa E."/>
            <person name="Willems A."/>
        </authorList>
    </citation>
    <scope>NUCLEOTIDE SEQUENCE</scope>
    <source>
        <strain evidence="5">LMG 31228</strain>
    </source>
</reference>
<name>A0A9X9XJ29_9PROT</name>
<evidence type="ECO:0000313" key="6">
    <source>
        <dbReference type="Proteomes" id="UP001138709"/>
    </source>
</evidence>
<evidence type="ECO:0000256" key="1">
    <source>
        <dbReference type="ARBA" id="ARBA00023015"/>
    </source>
</evidence>
<dbReference type="Proteomes" id="UP001138709">
    <property type="component" value="Unassembled WGS sequence"/>
</dbReference>
<keyword evidence="3" id="KW-0804">Transcription</keyword>
<accession>A0A9X9XJ29</accession>
<protein>
    <submittedName>
        <fullName evidence="5">FCD domain-containing protein</fullName>
    </submittedName>
</protein>
<dbReference type="SMART" id="SM00345">
    <property type="entry name" value="HTH_GNTR"/>
    <property type="match status" value="1"/>
</dbReference>
<dbReference type="SMART" id="SM00895">
    <property type="entry name" value="FCD"/>
    <property type="match status" value="1"/>
</dbReference>
<dbReference type="InterPro" id="IPR008920">
    <property type="entry name" value="TF_FadR/GntR_C"/>
</dbReference>
<dbReference type="InterPro" id="IPR000524">
    <property type="entry name" value="Tscrpt_reg_HTH_GntR"/>
</dbReference>
<proteinExistence type="predicted"/>
<reference evidence="5" key="1">
    <citation type="submission" date="2020-01" db="EMBL/GenBank/DDBJ databases">
        <authorList>
            <person name="Rat A."/>
        </authorList>
    </citation>
    <scope>NUCLEOTIDE SEQUENCE</scope>
    <source>
        <strain evidence="5">LMG 31228</strain>
    </source>
</reference>
<dbReference type="GO" id="GO:0003700">
    <property type="term" value="F:DNA-binding transcription factor activity"/>
    <property type="evidence" value="ECO:0007669"/>
    <property type="project" value="InterPro"/>
</dbReference>
<organism evidence="5 6">
    <name type="scientific">Neoroseomonas eburnea</name>
    <dbReference type="NCBI Taxonomy" id="1346889"/>
    <lineage>
        <taxon>Bacteria</taxon>
        <taxon>Pseudomonadati</taxon>
        <taxon>Pseudomonadota</taxon>
        <taxon>Alphaproteobacteria</taxon>
        <taxon>Acetobacterales</taxon>
        <taxon>Acetobacteraceae</taxon>
        <taxon>Neoroseomonas</taxon>
    </lineage>
</organism>
<dbReference type="SUPFAM" id="SSF48008">
    <property type="entry name" value="GntR ligand-binding domain-like"/>
    <property type="match status" value="1"/>
</dbReference>
<keyword evidence="6" id="KW-1185">Reference proteome</keyword>
<dbReference type="EMBL" id="JAAEDL010000039">
    <property type="protein sequence ID" value="MBR0683715.1"/>
    <property type="molecule type" value="Genomic_DNA"/>
</dbReference>
<comment type="caution">
    <text evidence="5">The sequence shown here is derived from an EMBL/GenBank/DDBJ whole genome shotgun (WGS) entry which is preliminary data.</text>
</comment>
<dbReference type="Pfam" id="PF07729">
    <property type="entry name" value="FCD"/>
    <property type="match status" value="1"/>
</dbReference>